<evidence type="ECO:0000256" key="6">
    <source>
        <dbReference type="NCBIfam" id="TIGR01487"/>
    </source>
</evidence>
<name>A0A062UZN8_9EURY</name>
<evidence type="ECO:0000256" key="1">
    <source>
        <dbReference type="ARBA" id="ARBA00022723"/>
    </source>
</evidence>
<proteinExistence type="inferred from homology"/>
<reference evidence="7 8" key="1">
    <citation type="journal article" date="2013" name="Nature">
        <title>Anaerobic oxidation of methane coupled to nitrate reduction in a novel archaeal lineage.</title>
        <authorList>
            <person name="Haroon M.F."/>
            <person name="Hu S."/>
            <person name="Shi Y."/>
            <person name="Imelfort M."/>
            <person name="Keller J."/>
            <person name="Hugenholtz P."/>
            <person name="Yuan Z."/>
            <person name="Tyson G.W."/>
        </authorList>
    </citation>
    <scope>NUCLEOTIDE SEQUENCE [LARGE SCALE GENOMIC DNA]</scope>
    <source>
        <strain evidence="7 8">ANME-2d</strain>
    </source>
</reference>
<feature type="active site" description="Nucleophile" evidence="5">
    <location>
        <position position="7"/>
    </location>
</feature>
<dbReference type="SFLD" id="SFLDG01144">
    <property type="entry name" value="C2.B.4:_PGP_Like"/>
    <property type="match status" value="1"/>
</dbReference>
<dbReference type="InterPro" id="IPR036412">
    <property type="entry name" value="HAD-like_sf"/>
</dbReference>
<comment type="catalytic activity">
    <reaction evidence="5">
        <text>2-phosphoglycolate + H2O = glycolate + phosphate</text>
        <dbReference type="Rhea" id="RHEA:14369"/>
        <dbReference type="ChEBI" id="CHEBI:15377"/>
        <dbReference type="ChEBI" id="CHEBI:29805"/>
        <dbReference type="ChEBI" id="CHEBI:43474"/>
        <dbReference type="ChEBI" id="CHEBI:58033"/>
        <dbReference type="EC" id="3.1.3.18"/>
    </reaction>
</comment>
<dbReference type="GO" id="GO:0005829">
    <property type="term" value="C:cytosol"/>
    <property type="evidence" value="ECO:0007669"/>
    <property type="project" value="TreeGrafter"/>
</dbReference>
<evidence type="ECO:0000256" key="2">
    <source>
        <dbReference type="ARBA" id="ARBA00022801"/>
    </source>
</evidence>
<organism evidence="7 8">
    <name type="scientific">Candidatus Methanoperedens nitratireducens</name>
    <dbReference type="NCBI Taxonomy" id="1392998"/>
    <lineage>
        <taxon>Archaea</taxon>
        <taxon>Methanobacteriati</taxon>
        <taxon>Methanobacteriota</taxon>
        <taxon>Stenosarchaea group</taxon>
        <taxon>Methanomicrobia</taxon>
        <taxon>Methanosarcinales</taxon>
        <taxon>ANME-2 cluster</taxon>
        <taxon>Candidatus Methanoperedentaceae</taxon>
        <taxon>Candidatus Methanoperedens</taxon>
    </lineage>
</organism>
<dbReference type="InterPro" id="IPR006382">
    <property type="entry name" value="PGPase"/>
</dbReference>
<evidence type="ECO:0000313" key="8">
    <source>
        <dbReference type="Proteomes" id="UP000027153"/>
    </source>
</evidence>
<dbReference type="Pfam" id="PF08282">
    <property type="entry name" value="Hydrolase_3"/>
    <property type="match status" value="2"/>
</dbReference>
<feature type="binding site" evidence="5">
    <location>
        <position position="170"/>
    </location>
    <ligand>
        <name>Mg(2+)</name>
        <dbReference type="ChEBI" id="CHEBI:18420"/>
    </ligand>
</feature>
<evidence type="ECO:0000313" key="7">
    <source>
        <dbReference type="EMBL" id="KCZ70637.1"/>
    </source>
</evidence>
<dbReference type="CDD" id="cd07514">
    <property type="entry name" value="HAD_Pase"/>
    <property type="match status" value="1"/>
</dbReference>
<comment type="caution">
    <text evidence="7">The sequence shown here is derived from an EMBL/GenBank/DDBJ whole genome shotgun (WGS) entry which is preliminary data.</text>
</comment>
<dbReference type="PANTHER" id="PTHR10000">
    <property type="entry name" value="PHOSPHOSERINE PHOSPHATASE"/>
    <property type="match status" value="1"/>
</dbReference>
<sequence>MKALVVDVDGTITLGDRSLDCRAVRALRSLSVPVVIATGNVLCSARTISKLVGTGGIVIAENGGVVECNKVEHNTAYMKECEDAFNFLNEHSGFDLEKLDPENRRTEICLRRNFDVEKAMQLLREHPGVEIVDTGFAVHIKSKMINKGTGLKRIAELMGLDAQDFVAIGDSHNDVEMLEVSGFGVAVGNAHHELKGIADMVTKGEHGAGVAEAIKYIKEKMMLR</sequence>
<keyword evidence="1 5" id="KW-0479">Metal-binding</keyword>
<dbReference type="SFLD" id="SFLDS00003">
    <property type="entry name" value="Haloacid_Dehalogenase"/>
    <property type="match status" value="1"/>
</dbReference>
<keyword evidence="3 5" id="KW-0460">Magnesium</keyword>
<feature type="binding site" evidence="5">
    <location>
        <position position="174"/>
    </location>
    <ligand>
        <name>Mg(2+)</name>
        <dbReference type="ChEBI" id="CHEBI:18420"/>
    </ligand>
</feature>
<dbReference type="Proteomes" id="UP000027153">
    <property type="component" value="Unassembled WGS sequence"/>
</dbReference>
<dbReference type="RefSeq" id="WP_048092385.1">
    <property type="nucleotide sequence ID" value="NZ_JMIY01000007.1"/>
</dbReference>
<protein>
    <recommendedName>
        <fullName evidence="5 6">Phosphoglycolate phosphatase</fullName>
        <shortName evidence="5">PGP</shortName>
        <shortName evidence="5">PGPase</shortName>
        <ecNumber evidence="5 6">3.1.3.18</ecNumber>
    </recommendedName>
</protein>
<feature type="binding site" evidence="5">
    <location>
        <position position="9"/>
    </location>
    <ligand>
        <name>Mg(2+)</name>
        <dbReference type="ChEBI" id="CHEBI:18420"/>
    </ligand>
</feature>
<dbReference type="Gene3D" id="3.40.50.1000">
    <property type="entry name" value="HAD superfamily/HAD-like"/>
    <property type="match status" value="1"/>
</dbReference>
<dbReference type="NCBIfam" id="TIGR01482">
    <property type="entry name" value="SPP-subfamily"/>
    <property type="match status" value="1"/>
</dbReference>
<feature type="binding site" evidence="5">
    <location>
        <position position="7"/>
    </location>
    <ligand>
        <name>Mg(2+)</name>
        <dbReference type="ChEBI" id="CHEBI:18420"/>
    </ligand>
</feature>
<comment type="cofactor">
    <cofactor evidence="5">
        <name>Mg(2+)</name>
        <dbReference type="ChEBI" id="CHEBI:18420"/>
    </cofactor>
</comment>
<dbReference type="NCBIfam" id="TIGR01487">
    <property type="entry name" value="Pglycolate_arch"/>
    <property type="match status" value="1"/>
</dbReference>
<dbReference type="PANTHER" id="PTHR10000:SF8">
    <property type="entry name" value="HAD SUPERFAMILY HYDROLASE-LIKE, TYPE 3"/>
    <property type="match status" value="1"/>
</dbReference>
<keyword evidence="2 5" id="KW-0378">Hydrolase</keyword>
<comment type="similarity">
    <text evidence="5">Belongs to the archaeal SPP-like hydrolase family.</text>
</comment>
<dbReference type="EMBL" id="JMIY01000007">
    <property type="protein sequence ID" value="KCZ70637.1"/>
    <property type="molecule type" value="Genomic_DNA"/>
</dbReference>
<evidence type="ECO:0000256" key="3">
    <source>
        <dbReference type="ARBA" id="ARBA00022842"/>
    </source>
</evidence>
<dbReference type="Gene3D" id="3.90.1070.10">
    <property type="match status" value="1"/>
</dbReference>
<dbReference type="SFLD" id="SFLDF00446">
    <property type="entry name" value="phosphoglycolate_phosphatase_3"/>
    <property type="match status" value="1"/>
</dbReference>
<dbReference type="NCBIfam" id="NF002245">
    <property type="entry name" value="PRK01158.1"/>
    <property type="match status" value="1"/>
</dbReference>
<dbReference type="HAMAP" id="MF_01419">
    <property type="entry name" value="GPH_hydrolase_arch"/>
    <property type="match status" value="1"/>
</dbReference>
<gene>
    <name evidence="7" type="ORF">ANME2D_02658</name>
</gene>
<comment type="function">
    <text evidence="5">Catalyzes the dephosphorylation of 2-phosphoglycolate.</text>
</comment>
<keyword evidence="8" id="KW-1185">Reference proteome</keyword>
<dbReference type="SFLD" id="SFLDG01140">
    <property type="entry name" value="C2.B:_Phosphomannomutase_and_P"/>
    <property type="match status" value="1"/>
</dbReference>
<keyword evidence="4 5" id="KW-0119">Carbohydrate metabolism</keyword>
<evidence type="ECO:0000256" key="5">
    <source>
        <dbReference type="HAMAP-Rule" id="MF_01419"/>
    </source>
</evidence>
<dbReference type="SUPFAM" id="SSF56784">
    <property type="entry name" value="HAD-like"/>
    <property type="match status" value="1"/>
</dbReference>
<dbReference type="EC" id="3.1.3.18" evidence="5 6"/>
<dbReference type="GO" id="GO:0000287">
    <property type="term" value="F:magnesium ion binding"/>
    <property type="evidence" value="ECO:0007669"/>
    <property type="project" value="InterPro"/>
</dbReference>
<feature type="binding site" evidence="5">
    <location>
        <position position="147"/>
    </location>
    <ligand>
        <name>substrate</name>
    </ligand>
</feature>
<dbReference type="AlphaFoldDB" id="A0A062UZN8"/>
<dbReference type="GO" id="GO:0008967">
    <property type="term" value="F:phosphoglycolate phosphatase activity"/>
    <property type="evidence" value="ECO:0007669"/>
    <property type="project" value="UniProtKB-UniRule"/>
</dbReference>
<evidence type="ECO:0000256" key="4">
    <source>
        <dbReference type="ARBA" id="ARBA00023277"/>
    </source>
</evidence>
<accession>A0A062UZN8</accession>
<dbReference type="InterPro" id="IPR023214">
    <property type="entry name" value="HAD_sf"/>
</dbReference>
<dbReference type="OrthoDB" id="120822at2157"/>